<name>A0ABS4TAN4_9PSEU</name>
<dbReference type="EMBL" id="JAGINW010000001">
    <property type="protein sequence ID" value="MBP2321482.1"/>
    <property type="molecule type" value="Genomic_DNA"/>
</dbReference>
<accession>A0ABS4TAN4</accession>
<feature type="domain" description="DNA primase/polymerase bifunctional N-terminal" evidence="1">
    <location>
        <begin position="10"/>
        <end position="197"/>
    </location>
</feature>
<evidence type="ECO:0000259" key="1">
    <source>
        <dbReference type="SMART" id="SM00943"/>
    </source>
</evidence>
<reference evidence="2 3" key="1">
    <citation type="submission" date="2021-03" db="EMBL/GenBank/DDBJ databases">
        <title>Sequencing the genomes of 1000 actinobacteria strains.</title>
        <authorList>
            <person name="Klenk H.-P."/>
        </authorList>
    </citation>
    <scope>NUCLEOTIDE SEQUENCE [LARGE SCALE GENOMIC DNA]</scope>
    <source>
        <strain evidence="2 3">DSM 46670</strain>
    </source>
</reference>
<dbReference type="InterPro" id="IPR015330">
    <property type="entry name" value="DNA_primase/pol_bifunc_N"/>
</dbReference>
<evidence type="ECO:0000313" key="2">
    <source>
        <dbReference type="EMBL" id="MBP2321482.1"/>
    </source>
</evidence>
<protein>
    <recommendedName>
        <fullName evidence="1">DNA primase/polymerase bifunctional N-terminal domain-containing protein</fullName>
    </recommendedName>
</protein>
<evidence type="ECO:0000313" key="3">
    <source>
        <dbReference type="Proteomes" id="UP001519332"/>
    </source>
</evidence>
<comment type="caution">
    <text evidence="2">The sequence shown here is derived from an EMBL/GenBank/DDBJ whole genome shotgun (WGS) entry which is preliminary data.</text>
</comment>
<dbReference type="Proteomes" id="UP001519332">
    <property type="component" value="Unassembled WGS sequence"/>
</dbReference>
<dbReference type="CDD" id="cd04859">
    <property type="entry name" value="Prim_Pol"/>
    <property type="match status" value="1"/>
</dbReference>
<proteinExistence type="predicted"/>
<dbReference type="RefSeq" id="WP_307854996.1">
    <property type="nucleotide sequence ID" value="NZ_JAGINW010000001.1"/>
</dbReference>
<dbReference type="Pfam" id="PF09250">
    <property type="entry name" value="Prim-Pol"/>
    <property type="match status" value="1"/>
</dbReference>
<dbReference type="SUPFAM" id="SSF56747">
    <property type="entry name" value="Prim-pol domain"/>
    <property type="match status" value="1"/>
</dbReference>
<keyword evidence="3" id="KW-1185">Reference proteome</keyword>
<sequence>MDSTPLMTAALAAAERGWHVFPLRPGAKRPALHGYDRCPRTGACQHGHQGWEQRATVDPQRIRAAWSNGPFNIGLATGPSGLVVIDLDSAKPGEQPPAPWDTEDGIQDGQDVLAALAELFGQALPADTLTVATPSGGLHLYYQAPQDIALRNTAGTLGWKIDTRAHGGYVVAPWSVVDGRQYEILADQPPAVLPTWLLDKLRPAPLPTTPERPVSVSRSRRDRYIDAAVAGEVSRVQNATSNRNATLYVAAVALGQLVAGGSLTENDARTALMSGAARHIGVQRFSEREALRTIASGLEKGANRARQVAA</sequence>
<organism evidence="2 3">
    <name type="scientific">Kibdelosporangium banguiense</name>
    <dbReference type="NCBI Taxonomy" id="1365924"/>
    <lineage>
        <taxon>Bacteria</taxon>
        <taxon>Bacillati</taxon>
        <taxon>Actinomycetota</taxon>
        <taxon>Actinomycetes</taxon>
        <taxon>Pseudonocardiales</taxon>
        <taxon>Pseudonocardiaceae</taxon>
        <taxon>Kibdelosporangium</taxon>
    </lineage>
</organism>
<dbReference type="SMART" id="SM00943">
    <property type="entry name" value="Prim-Pol"/>
    <property type="match status" value="1"/>
</dbReference>
<gene>
    <name evidence="2" type="ORF">JOF56_001867</name>
</gene>